<accession>A0A3N1CW56</accession>
<feature type="transmembrane region" description="Helical" evidence="6">
    <location>
        <begin position="175"/>
        <end position="208"/>
    </location>
</feature>
<feature type="transmembrane region" description="Helical" evidence="6">
    <location>
        <begin position="341"/>
        <end position="369"/>
    </location>
</feature>
<dbReference type="GO" id="GO:0005886">
    <property type="term" value="C:plasma membrane"/>
    <property type="evidence" value="ECO:0007669"/>
    <property type="project" value="UniProtKB-SubCell"/>
</dbReference>
<protein>
    <submittedName>
        <fullName evidence="8">RND superfamily putative drug exporter</fullName>
    </submittedName>
</protein>
<dbReference type="InterPro" id="IPR000731">
    <property type="entry name" value="SSD"/>
</dbReference>
<evidence type="ECO:0000256" key="5">
    <source>
        <dbReference type="ARBA" id="ARBA00023136"/>
    </source>
</evidence>
<name>A0A3N1CW56_9ACTN</name>
<organism evidence="8 9">
    <name type="scientific">Actinocorallia herbida</name>
    <dbReference type="NCBI Taxonomy" id="58109"/>
    <lineage>
        <taxon>Bacteria</taxon>
        <taxon>Bacillati</taxon>
        <taxon>Actinomycetota</taxon>
        <taxon>Actinomycetes</taxon>
        <taxon>Streptosporangiales</taxon>
        <taxon>Thermomonosporaceae</taxon>
        <taxon>Actinocorallia</taxon>
    </lineage>
</organism>
<reference evidence="8 9" key="1">
    <citation type="submission" date="2018-11" db="EMBL/GenBank/DDBJ databases">
        <title>Sequencing the genomes of 1000 actinobacteria strains.</title>
        <authorList>
            <person name="Klenk H.-P."/>
        </authorList>
    </citation>
    <scope>NUCLEOTIDE SEQUENCE [LARGE SCALE GENOMIC DNA]</scope>
    <source>
        <strain evidence="8 9">DSM 44254</strain>
    </source>
</reference>
<dbReference type="EMBL" id="RJKE01000001">
    <property type="protein sequence ID" value="ROO85494.1"/>
    <property type="molecule type" value="Genomic_DNA"/>
</dbReference>
<evidence type="ECO:0000256" key="6">
    <source>
        <dbReference type="SAM" id="Phobius"/>
    </source>
</evidence>
<dbReference type="InterPro" id="IPR004869">
    <property type="entry name" value="MMPL_dom"/>
</dbReference>
<dbReference type="PANTHER" id="PTHR33406:SF13">
    <property type="entry name" value="MEMBRANE PROTEIN YDFJ"/>
    <property type="match status" value="1"/>
</dbReference>
<feature type="transmembrane region" description="Helical" evidence="6">
    <location>
        <begin position="269"/>
        <end position="288"/>
    </location>
</feature>
<dbReference type="Proteomes" id="UP000272400">
    <property type="component" value="Unassembled WGS sequence"/>
</dbReference>
<feature type="transmembrane region" description="Helical" evidence="6">
    <location>
        <begin position="504"/>
        <end position="525"/>
    </location>
</feature>
<evidence type="ECO:0000259" key="7">
    <source>
        <dbReference type="PROSITE" id="PS50156"/>
    </source>
</evidence>
<feature type="transmembrane region" description="Helical" evidence="6">
    <location>
        <begin position="26"/>
        <end position="46"/>
    </location>
</feature>
<evidence type="ECO:0000313" key="8">
    <source>
        <dbReference type="EMBL" id="ROO85494.1"/>
    </source>
</evidence>
<dbReference type="InterPro" id="IPR050545">
    <property type="entry name" value="Mycobact_MmpL"/>
</dbReference>
<evidence type="ECO:0000256" key="4">
    <source>
        <dbReference type="ARBA" id="ARBA00022989"/>
    </source>
</evidence>
<dbReference type="PANTHER" id="PTHR33406">
    <property type="entry name" value="MEMBRANE PROTEIN MJ1562-RELATED"/>
    <property type="match status" value="1"/>
</dbReference>
<keyword evidence="5 6" id="KW-0472">Membrane</keyword>
<keyword evidence="3 6" id="KW-0812">Transmembrane</keyword>
<dbReference type="Gene3D" id="1.20.1640.10">
    <property type="entry name" value="Multidrug efflux transporter AcrB transmembrane domain"/>
    <property type="match status" value="2"/>
</dbReference>
<keyword evidence="9" id="KW-1185">Reference proteome</keyword>
<evidence type="ECO:0000313" key="9">
    <source>
        <dbReference type="Proteomes" id="UP000272400"/>
    </source>
</evidence>
<feature type="domain" description="SSD" evidence="7">
    <location>
        <begin position="190"/>
        <end position="319"/>
    </location>
</feature>
<feature type="transmembrane region" description="Helical" evidence="6">
    <location>
        <begin position="621"/>
        <end position="646"/>
    </location>
</feature>
<feature type="transmembrane region" description="Helical" evidence="6">
    <location>
        <begin position="294"/>
        <end position="320"/>
    </location>
</feature>
<dbReference type="PROSITE" id="PS50156">
    <property type="entry name" value="SSD"/>
    <property type="match status" value="1"/>
</dbReference>
<evidence type="ECO:0000256" key="3">
    <source>
        <dbReference type="ARBA" id="ARBA00022692"/>
    </source>
</evidence>
<sequence length="671" mass="70253">MAAPISSVGAMEIAERLGGWSARHRIAAIVLWLLFVVASSVLGGMAGQQQMSSAEDSFGGSRQAIEMLDAAGIEDPAGELVLVHGTDAGPVIAAVKGTGQAVRVKEAARSGGKVLVSFDWKGDPDEAMDHYPAVRDALAATGVRTETFGSATVDLWFGKAISEDFERAEWTAVPLALGILLVAFGALVAAVLPVALALTAFVAATGLAALASHQFPAAEATGSVMLLMGLAVGVDYCLFYLRREREERELGRSAQEALRIAARTSGHSVLVSGATVTIAMAGLFLSGMPMFESFAVGTILVVLVAMTGSVTVLPALLSLLGDKVDAGRLIRRRRPRRQGRVLPAILRGVIAKPGLATALAVAFLVALALPALGMRTELLSLRQTIPASDPLITAYEHIAAEFPAKAETGEILVKGPAGDLAALGEAREQNGLTRITIPLATEADLDRARAAIEDRPDAAIHGDLAFSDDYNARLKDAVLPVFAFVAGAAFLIMLLAFRSVAIAAVSVVLNLLSVGAAYGVIVAIFQHGWGDELVGTTGAGAVQAWLPLFVFVILFGLSMDYHVFVVSRIREAWRQGMPTRSAIFHGIGSSAGTVTSAALIMVAVFSVFATLSMQDFKQLGVGLAVAVLLDATLIRVILLPAALSLLNDRTWSLRRRPTIGPPEPAPLTPVS</sequence>
<evidence type="ECO:0000256" key="1">
    <source>
        <dbReference type="ARBA" id="ARBA00004651"/>
    </source>
</evidence>
<dbReference type="Pfam" id="PF03176">
    <property type="entry name" value="MMPL"/>
    <property type="match status" value="2"/>
</dbReference>
<keyword evidence="4 6" id="KW-1133">Transmembrane helix</keyword>
<evidence type="ECO:0000256" key="2">
    <source>
        <dbReference type="ARBA" id="ARBA00022475"/>
    </source>
</evidence>
<proteinExistence type="predicted"/>
<comment type="subcellular location">
    <subcellularLocation>
        <location evidence="1">Cell membrane</location>
        <topology evidence="1">Multi-pass membrane protein</topology>
    </subcellularLocation>
</comment>
<feature type="transmembrane region" description="Helical" evidence="6">
    <location>
        <begin position="220"/>
        <end position="241"/>
    </location>
</feature>
<feature type="transmembrane region" description="Helical" evidence="6">
    <location>
        <begin position="477"/>
        <end position="497"/>
    </location>
</feature>
<feature type="transmembrane region" description="Helical" evidence="6">
    <location>
        <begin position="587"/>
        <end position="609"/>
    </location>
</feature>
<gene>
    <name evidence="8" type="ORF">EDD29_3039</name>
</gene>
<comment type="caution">
    <text evidence="8">The sequence shown here is derived from an EMBL/GenBank/DDBJ whole genome shotgun (WGS) entry which is preliminary data.</text>
</comment>
<dbReference type="SUPFAM" id="SSF82866">
    <property type="entry name" value="Multidrug efflux transporter AcrB transmembrane domain"/>
    <property type="match status" value="2"/>
</dbReference>
<keyword evidence="2" id="KW-1003">Cell membrane</keyword>
<dbReference type="AlphaFoldDB" id="A0A3N1CW56"/>
<feature type="transmembrane region" description="Helical" evidence="6">
    <location>
        <begin position="545"/>
        <end position="566"/>
    </location>
</feature>